<evidence type="ECO:0000313" key="4">
    <source>
        <dbReference type="EMBL" id="KAF9589544.1"/>
    </source>
</evidence>
<dbReference type="PROSITE" id="PS51375">
    <property type="entry name" value="PPR"/>
    <property type="match status" value="2"/>
</dbReference>
<name>A0A835GY12_9MAGN</name>
<gene>
    <name evidence="4" type="ORF">IFM89_025416</name>
</gene>
<evidence type="ECO:0000313" key="5">
    <source>
        <dbReference type="Proteomes" id="UP000631114"/>
    </source>
</evidence>
<feature type="repeat" description="PPR" evidence="3">
    <location>
        <begin position="178"/>
        <end position="212"/>
    </location>
</feature>
<protein>
    <recommendedName>
        <fullName evidence="6">Pentatricopeptide repeat-containing protein</fullName>
    </recommendedName>
</protein>
<feature type="repeat" description="PPR" evidence="3">
    <location>
        <begin position="143"/>
        <end position="177"/>
    </location>
</feature>
<organism evidence="4 5">
    <name type="scientific">Coptis chinensis</name>
    <dbReference type="NCBI Taxonomy" id="261450"/>
    <lineage>
        <taxon>Eukaryota</taxon>
        <taxon>Viridiplantae</taxon>
        <taxon>Streptophyta</taxon>
        <taxon>Embryophyta</taxon>
        <taxon>Tracheophyta</taxon>
        <taxon>Spermatophyta</taxon>
        <taxon>Magnoliopsida</taxon>
        <taxon>Ranunculales</taxon>
        <taxon>Ranunculaceae</taxon>
        <taxon>Coptidoideae</taxon>
        <taxon>Coptis</taxon>
    </lineage>
</organism>
<comment type="similarity">
    <text evidence="1">Belongs to the PPR family. P subfamily.</text>
</comment>
<dbReference type="PANTHER" id="PTHR46128:SF211">
    <property type="entry name" value="PENTACOTRIPEPTIDE-REPEAT REGION OF PRORP DOMAIN-CONTAINING PROTEIN"/>
    <property type="match status" value="1"/>
</dbReference>
<sequence length="235" mass="26759">MVDAYGKCLDINAATFLFTSSRKPTASIWNVVISGYSHNHTAHRGLDLFVEMLRFQGFDSHLTIGNAMMDMYIRYGCMKSSVLLFKSMSCKNIVTWNTMFKRGVSPNSCSFNAMIGGHCRAGSGVSEVERWLKAMFEKVYFLDNGECTMVVDFFCKRGCTGKVFGLFEKMVEKGYPPNVINYTALANGLCKWGSIKQAFEVLKEMVRKGWNPNVYIYAHDIDQWDLQERMDREGI</sequence>
<dbReference type="InterPro" id="IPR050872">
    <property type="entry name" value="PPR_P_subfamily"/>
</dbReference>
<evidence type="ECO:0000256" key="3">
    <source>
        <dbReference type="PROSITE-ProRule" id="PRU00708"/>
    </source>
</evidence>
<dbReference type="Gene3D" id="1.25.40.10">
    <property type="entry name" value="Tetratricopeptide repeat domain"/>
    <property type="match status" value="2"/>
</dbReference>
<dbReference type="OrthoDB" id="185373at2759"/>
<evidence type="ECO:0000256" key="1">
    <source>
        <dbReference type="ARBA" id="ARBA00007626"/>
    </source>
</evidence>
<dbReference type="PANTHER" id="PTHR46128">
    <property type="entry name" value="MITOCHONDRIAL GROUP I INTRON SPLICING FACTOR CCM1"/>
    <property type="match status" value="1"/>
</dbReference>
<keyword evidence="5" id="KW-1185">Reference proteome</keyword>
<keyword evidence="2" id="KW-0677">Repeat</keyword>
<dbReference type="Pfam" id="PF01535">
    <property type="entry name" value="PPR"/>
    <property type="match status" value="4"/>
</dbReference>
<dbReference type="NCBIfam" id="TIGR00756">
    <property type="entry name" value="PPR"/>
    <property type="match status" value="2"/>
</dbReference>
<evidence type="ECO:0008006" key="6">
    <source>
        <dbReference type="Google" id="ProtNLM"/>
    </source>
</evidence>
<comment type="caution">
    <text evidence="4">The sequence shown here is derived from an EMBL/GenBank/DDBJ whole genome shotgun (WGS) entry which is preliminary data.</text>
</comment>
<dbReference type="Proteomes" id="UP000631114">
    <property type="component" value="Unassembled WGS sequence"/>
</dbReference>
<evidence type="ECO:0000256" key="2">
    <source>
        <dbReference type="ARBA" id="ARBA00022737"/>
    </source>
</evidence>
<dbReference type="EMBL" id="JADFTS010000009">
    <property type="protein sequence ID" value="KAF9589544.1"/>
    <property type="molecule type" value="Genomic_DNA"/>
</dbReference>
<dbReference type="InterPro" id="IPR002885">
    <property type="entry name" value="PPR_rpt"/>
</dbReference>
<accession>A0A835GY12</accession>
<dbReference type="InterPro" id="IPR011990">
    <property type="entry name" value="TPR-like_helical_dom_sf"/>
</dbReference>
<reference evidence="4 5" key="1">
    <citation type="submission" date="2020-10" db="EMBL/GenBank/DDBJ databases">
        <title>The Coptis chinensis genome and diversification of protoberbering-type alkaloids.</title>
        <authorList>
            <person name="Wang B."/>
            <person name="Shu S."/>
            <person name="Song C."/>
            <person name="Liu Y."/>
        </authorList>
    </citation>
    <scope>NUCLEOTIDE SEQUENCE [LARGE SCALE GENOMIC DNA]</scope>
    <source>
        <strain evidence="4">HL-2020</strain>
        <tissue evidence="4">Leaf</tissue>
    </source>
</reference>
<dbReference type="AlphaFoldDB" id="A0A835GY12"/>
<dbReference type="Pfam" id="PF13041">
    <property type="entry name" value="PPR_2"/>
    <property type="match status" value="1"/>
</dbReference>
<proteinExistence type="inferred from homology"/>